<keyword evidence="8" id="KW-1185">Reference proteome</keyword>
<keyword evidence="2" id="KW-0057">Aromatic amino acid biosynthesis</keyword>
<feature type="domain" description="Prephenate dehydratase" evidence="6">
    <location>
        <begin position="5"/>
        <end position="190"/>
    </location>
</feature>
<comment type="pathway">
    <text evidence="5">Amino-acid biosynthesis.</text>
</comment>
<comment type="caution">
    <text evidence="7">The sequence shown here is derived from an EMBL/GenBank/DDBJ whole genome shotgun (WGS) entry which is preliminary data.</text>
</comment>
<dbReference type="PANTHER" id="PTHR21022:SF19">
    <property type="entry name" value="PREPHENATE DEHYDRATASE-RELATED"/>
    <property type="match status" value="1"/>
</dbReference>
<keyword evidence="4" id="KW-0456">Lyase</keyword>
<organism evidence="7 8">
    <name type="scientific">Hydnum rufescens UP504</name>
    <dbReference type="NCBI Taxonomy" id="1448309"/>
    <lineage>
        <taxon>Eukaryota</taxon>
        <taxon>Fungi</taxon>
        <taxon>Dikarya</taxon>
        <taxon>Basidiomycota</taxon>
        <taxon>Agaricomycotina</taxon>
        <taxon>Agaricomycetes</taxon>
        <taxon>Cantharellales</taxon>
        <taxon>Hydnaceae</taxon>
        <taxon>Hydnum</taxon>
    </lineage>
</organism>
<keyword evidence="1" id="KW-0028">Amino-acid biosynthesis</keyword>
<dbReference type="GO" id="GO:0009094">
    <property type="term" value="P:L-phenylalanine biosynthetic process"/>
    <property type="evidence" value="ECO:0007669"/>
    <property type="project" value="UniProtKB-KW"/>
</dbReference>
<dbReference type="Pfam" id="PF00800">
    <property type="entry name" value="PDT"/>
    <property type="match status" value="1"/>
</dbReference>
<evidence type="ECO:0000313" key="7">
    <source>
        <dbReference type="EMBL" id="KAF9509851.1"/>
    </source>
</evidence>
<dbReference type="InterPro" id="IPR001086">
    <property type="entry name" value="Preph_deHydtase"/>
</dbReference>
<dbReference type="GO" id="GO:0004664">
    <property type="term" value="F:prephenate dehydratase activity"/>
    <property type="evidence" value="ECO:0007669"/>
    <property type="project" value="UniProtKB-EC"/>
</dbReference>
<dbReference type="Proteomes" id="UP000886523">
    <property type="component" value="Unassembled WGS sequence"/>
</dbReference>
<name>A0A9P6AS22_9AGAM</name>
<reference evidence="7" key="1">
    <citation type="journal article" date="2020" name="Nat. Commun.">
        <title>Large-scale genome sequencing of mycorrhizal fungi provides insights into the early evolution of symbiotic traits.</title>
        <authorList>
            <person name="Miyauchi S."/>
            <person name="Kiss E."/>
            <person name="Kuo A."/>
            <person name="Drula E."/>
            <person name="Kohler A."/>
            <person name="Sanchez-Garcia M."/>
            <person name="Morin E."/>
            <person name="Andreopoulos B."/>
            <person name="Barry K.W."/>
            <person name="Bonito G."/>
            <person name="Buee M."/>
            <person name="Carver A."/>
            <person name="Chen C."/>
            <person name="Cichocki N."/>
            <person name="Clum A."/>
            <person name="Culley D."/>
            <person name="Crous P.W."/>
            <person name="Fauchery L."/>
            <person name="Girlanda M."/>
            <person name="Hayes R.D."/>
            <person name="Keri Z."/>
            <person name="LaButti K."/>
            <person name="Lipzen A."/>
            <person name="Lombard V."/>
            <person name="Magnuson J."/>
            <person name="Maillard F."/>
            <person name="Murat C."/>
            <person name="Nolan M."/>
            <person name="Ohm R.A."/>
            <person name="Pangilinan J."/>
            <person name="Pereira M.F."/>
            <person name="Perotto S."/>
            <person name="Peter M."/>
            <person name="Pfister S."/>
            <person name="Riley R."/>
            <person name="Sitrit Y."/>
            <person name="Stielow J.B."/>
            <person name="Szollosi G."/>
            <person name="Zifcakova L."/>
            <person name="Stursova M."/>
            <person name="Spatafora J.W."/>
            <person name="Tedersoo L."/>
            <person name="Vaario L.M."/>
            <person name="Yamada A."/>
            <person name="Yan M."/>
            <person name="Wang P."/>
            <person name="Xu J."/>
            <person name="Bruns T."/>
            <person name="Baldrian P."/>
            <person name="Vilgalys R."/>
            <person name="Dunand C."/>
            <person name="Henrissat B."/>
            <person name="Grigoriev I.V."/>
            <person name="Hibbett D."/>
            <person name="Nagy L.G."/>
            <person name="Martin F.M."/>
        </authorList>
    </citation>
    <scope>NUCLEOTIDE SEQUENCE</scope>
    <source>
        <strain evidence="7">UP504</strain>
    </source>
</reference>
<keyword evidence="3" id="KW-0584">Phenylalanine biosynthesis</keyword>
<dbReference type="PANTHER" id="PTHR21022">
    <property type="entry name" value="PREPHENATE DEHYDRATASE P PROTEIN"/>
    <property type="match status" value="1"/>
</dbReference>
<dbReference type="SUPFAM" id="SSF53850">
    <property type="entry name" value="Periplasmic binding protein-like II"/>
    <property type="match status" value="1"/>
</dbReference>
<evidence type="ECO:0000256" key="4">
    <source>
        <dbReference type="ARBA" id="ARBA00023239"/>
    </source>
</evidence>
<dbReference type="CDD" id="cd13532">
    <property type="entry name" value="PBP2_PDT_like"/>
    <property type="match status" value="1"/>
</dbReference>
<dbReference type="GO" id="GO:0005737">
    <property type="term" value="C:cytoplasm"/>
    <property type="evidence" value="ECO:0007669"/>
    <property type="project" value="TreeGrafter"/>
</dbReference>
<dbReference type="OrthoDB" id="983542at2759"/>
<evidence type="ECO:0000256" key="3">
    <source>
        <dbReference type="ARBA" id="ARBA00023222"/>
    </source>
</evidence>
<evidence type="ECO:0000256" key="5">
    <source>
        <dbReference type="ARBA" id="ARBA00029440"/>
    </source>
</evidence>
<accession>A0A9P6AS22</accession>
<dbReference type="AlphaFoldDB" id="A0A9P6AS22"/>
<dbReference type="Gene3D" id="3.40.190.10">
    <property type="entry name" value="Periplasmic binding protein-like II"/>
    <property type="match status" value="2"/>
</dbReference>
<dbReference type="PROSITE" id="PS51171">
    <property type="entry name" value="PREPHENATE_DEHYDR_3"/>
    <property type="match status" value="1"/>
</dbReference>
<protein>
    <recommendedName>
        <fullName evidence="6">Prephenate dehydratase domain-containing protein</fullName>
    </recommendedName>
</protein>
<evidence type="ECO:0000259" key="6">
    <source>
        <dbReference type="PROSITE" id="PS51171"/>
    </source>
</evidence>
<evidence type="ECO:0000313" key="8">
    <source>
        <dbReference type="Proteomes" id="UP000886523"/>
    </source>
</evidence>
<evidence type="ECO:0000256" key="1">
    <source>
        <dbReference type="ARBA" id="ARBA00022605"/>
    </source>
</evidence>
<sequence>MSRPTIAYLGPEGTYTHQAAHDVCASDVQYVAKGSIREVFGALDESVTLALVPLENSTYGSVVETYDTFRDPRMGSKVFVRSEHVLAIQHCLIALPGTRMEEITRIISHEQALGQCAEFIRTKLPKAKKVSVASTALAAKSLLDEFDGTHKTSAAICSAVCITVYPGLEILSRSVQDGPANQTRFLLLHTQRLDPLPLTKPLDLYLSALIRVRVEAPPSSKLNLDLSGIFRSLVATPATTLCSLSIRHVNRRPSLNAIPFNDTVFIELEGGHDRPAVALDLWYSAVIAGVERVRHYLQDSGYIEGEVVCIGSW</sequence>
<dbReference type="EMBL" id="MU129027">
    <property type="protein sequence ID" value="KAF9509851.1"/>
    <property type="molecule type" value="Genomic_DNA"/>
</dbReference>
<evidence type="ECO:0000256" key="2">
    <source>
        <dbReference type="ARBA" id="ARBA00023141"/>
    </source>
</evidence>
<gene>
    <name evidence="7" type="ORF">BS47DRAFT_1300947</name>
</gene>
<proteinExistence type="predicted"/>